<dbReference type="Proteomes" id="UP000005947">
    <property type="component" value="Unassembled WGS sequence"/>
</dbReference>
<proteinExistence type="predicted"/>
<gene>
    <name evidence="1" type="ORF">HMPREF0091_10878</name>
</gene>
<evidence type="ECO:0000313" key="2">
    <source>
        <dbReference type="Proteomes" id="UP000005947"/>
    </source>
</evidence>
<name>F1T5X8_9ACTN</name>
<protein>
    <submittedName>
        <fullName evidence="1">Uncharacterized protein</fullName>
    </submittedName>
</protein>
<reference evidence="1 2" key="1">
    <citation type="submission" date="2011-02" db="EMBL/GenBank/DDBJ databases">
        <authorList>
            <person name="Muzny D."/>
            <person name="Qin X."/>
            <person name="Buhay C."/>
            <person name="Dugan-Rocha S."/>
            <person name="Ding Y."/>
            <person name="Chen G."/>
            <person name="Hawes A."/>
            <person name="Holder M."/>
            <person name="Jhangiani S."/>
            <person name="Johnson A."/>
            <person name="Khan Z."/>
            <person name="Li Z."/>
            <person name="Liu W."/>
            <person name="Liu X."/>
            <person name="Perez L."/>
            <person name="Shen H."/>
            <person name="Wang Q."/>
            <person name="Watt J."/>
            <person name="Xi L."/>
            <person name="Xin Y."/>
            <person name="Zhou J."/>
            <person name="Deng J."/>
            <person name="Jiang H."/>
            <person name="Liu Y."/>
            <person name="Qu J."/>
            <person name="Song X.-Z."/>
            <person name="Zhang L."/>
            <person name="Villasana D."/>
            <person name="Johnson A."/>
            <person name="Liu J."/>
            <person name="Liyanage D."/>
            <person name="Lorensuhewa L."/>
            <person name="Robinson T."/>
            <person name="Song A."/>
            <person name="Song B.-B."/>
            <person name="Dinh H."/>
            <person name="Thornton R."/>
            <person name="Coyle M."/>
            <person name="Francisco L."/>
            <person name="Jackson L."/>
            <person name="Javaid M."/>
            <person name="Korchina V."/>
            <person name="Kovar C."/>
            <person name="Mata R."/>
            <person name="Mathew T."/>
            <person name="Ngo R."/>
            <person name="Nguyen L."/>
            <person name="Nguyen N."/>
            <person name="Okwuonu G."/>
            <person name="Ongeri F."/>
            <person name="Pham C."/>
            <person name="Simmons D."/>
            <person name="Wilczek-Boney K."/>
            <person name="Hale W."/>
            <person name="Jakkamsetti A."/>
            <person name="Pham P."/>
            <person name="Ruth R."/>
            <person name="San Lucas F."/>
            <person name="Warren J."/>
            <person name="Zhang J."/>
            <person name="Zhao Z."/>
            <person name="Zhou C."/>
            <person name="Zhu D."/>
            <person name="Lee S."/>
            <person name="Bess C."/>
            <person name="Blankenburg K."/>
            <person name="Forbes L."/>
            <person name="Fu Q."/>
            <person name="Gubbala S."/>
            <person name="Hirani K."/>
            <person name="Jayaseelan J.C."/>
            <person name="Lara F."/>
            <person name="Munidasa M."/>
            <person name="Palculict T."/>
            <person name="Patil S."/>
            <person name="Pu L.-L."/>
            <person name="Saada N."/>
            <person name="Tang L."/>
            <person name="Weissenberger G."/>
            <person name="Zhu Y."/>
            <person name="Hemphill L."/>
            <person name="Shang Y."/>
            <person name="Youmans B."/>
            <person name="Ayvaz T."/>
            <person name="Ross M."/>
            <person name="Santibanez J."/>
            <person name="Aqrawi P."/>
            <person name="Gross S."/>
            <person name="Joshi V."/>
            <person name="Fowler G."/>
            <person name="Nazareth L."/>
            <person name="Reid J."/>
            <person name="Worley K."/>
            <person name="Petrosino J."/>
            <person name="Highlander S."/>
            <person name="Gibbs R."/>
        </authorList>
    </citation>
    <scope>NUCLEOTIDE SEQUENCE [LARGE SCALE GENOMIC DNA]</scope>
    <source>
        <strain evidence="1 2">DSM 15829</strain>
    </source>
</reference>
<accession>F1T5X8</accession>
<organism evidence="1 2">
    <name type="scientific">Fannyhessea vaginae DSM 15829</name>
    <dbReference type="NCBI Taxonomy" id="525256"/>
    <lineage>
        <taxon>Bacteria</taxon>
        <taxon>Bacillati</taxon>
        <taxon>Actinomycetota</taxon>
        <taxon>Coriobacteriia</taxon>
        <taxon>Coriobacteriales</taxon>
        <taxon>Atopobiaceae</taxon>
        <taxon>Fannyhessea</taxon>
    </lineage>
</organism>
<dbReference type="AlphaFoldDB" id="F1T5X8"/>
<sequence>MYGKKTTPKKKMILTVLMMSLENGLNKNSLILSLRQKALTTVISKKMAF</sequence>
<keyword evidence="2" id="KW-1185">Reference proteome</keyword>
<comment type="caution">
    <text evidence="1">The sequence shown here is derived from an EMBL/GenBank/DDBJ whole genome shotgun (WGS) entry which is preliminary data.</text>
</comment>
<dbReference type="EMBL" id="ACGK02000002">
    <property type="protein sequence ID" value="EGF22883.1"/>
    <property type="molecule type" value="Genomic_DNA"/>
</dbReference>
<evidence type="ECO:0000313" key="1">
    <source>
        <dbReference type="EMBL" id="EGF22883.1"/>
    </source>
</evidence>